<accession>A0A1W1D3M6</accession>
<sequence>MKREIYELFQEGSKEKILAYLEEELKVRNESAFWAEKVVPFSSAILSVLQPLEQKGLLFDPQGIAQQTLTPELFLEWNDFLSLKMLAFTLQKSNDAGVLLRTKLPLELCQIYEPIDLDEIGSYLAKYSVNLEREDLDFPIASYNLHQGVSNVIRSLWI</sequence>
<dbReference type="EMBL" id="FPHP01000014">
    <property type="protein sequence ID" value="SFV75052.1"/>
    <property type="molecule type" value="Genomic_DNA"/>
</dbReference>
<gene>
    <name evidence="1" type="ORF">MNB_SM-3-228</name>
</gene>
<name>A0A1W1D3M6_9ZZZZ</name>
<evidence type="ECO:0000313" key="1">
    <source>
        <dbReference type="EMBL" id="SFV75052.1"/>
    </source>
</evidence>
<dbReference type="AlphaFoldDB" id="A0A1W1D3M6"/>
<proteinExistence type="predicted"/>
<organism evidence="1">
    <name type="scientific">hydrothermal vent metagenome</name>
    <dbReference type="NCBI Taxonomy" id="652676"/>
    <lineage>
        <taxon>unclassified sequences</taxon>
        <taxon>metagenomes</taxon>
        <taxon>ecological metagenomes</taxon>
    </lineage>
</organism>
<protein>
    <submittedName>
        <fullName evidence="1">Uncharacterized protein</fullName>
    </submittedName>
</protein>
<reference evidence="1" key="1">
    <citation type="submission" date="2016-10" db="EMBL/GenBank/DDBJ databases">
        <authorList>
            <person name="de Groot N.N."/>
        </authorList>
    </citation>
    <scope>NUCLEOTIDE SEQUENCE</scope>
</reference>